<reference evidence="2 3" key="1">
    <citation type="submission" date="2020-01" db="EMBL/GenBank/DDBJ databases">
        <authorList>
            <person name="Rodrigo-Torres L."/>
            <person name="Arahal R. D."/>
            <person name="Lucena T."/>
        </authorList>
    </citation>
    <scope>NUCLEOTIDE SEQUENCE [LARGE SCALE GENOMIC DNA]</scope>
    <source>
        <strain evidence="2 3">CECT 9293</strain>
    </source>
</reference>
<keyword evidence="1" id="KW-0812">Transmembrane</keyword>
<feature type="transmembrane region" description="Helical" evidence="1">
    <location>
        <begin position="67"/>
        <end position="87"/>
    </location>
</feature>
<dbReference type="AlphaFoldDB" id="A0A6N4XB37"/>
<name>A0A6N4XB37_9FLAO</name>
<evidence type="ECO:0000313" key="2">
    <source>
        <dbReference type="EMBL" id="CAA7197511.1"/>
    </source>
</evidence>
<gene>
    <name evidence="2" type="ORF">CHRY9293_03576</name>
</gene>
<keyword evidence="1" id="KW-1133">Transmembrane helix</keyword>
<evidence type="ECO:0000256" key="1">
    <source>
        <dbReference type="SAM" id="Phobius"/>
    </source>
</evidence>
<evidence type="ECO:0000313" key="3">
    <source>
        <dbReference type="Proteomes" id="UP000445144"/>
    </source>
</evidence>
<feature type="transmembrane region" description="Helical" evidence="1">
    <location>
        <begin position="120"/>
        <end position="142"/>
    </location>
</feature>
<keyword evidence="1" id="KW-0472">Membrane</keyword>
<dbReference type="Proteomes" id="UP000445144">
    <property type="component" value="Unassembled WGS sequence"/>
</dbReference>
<feature type="transmembrane region" description="Helical" evidence="1">
    <location>
        <begin position="94"/>
        <end position="114"/>
    </location>
</feature>
<organism evidence="2 3">
    <name type="scientific">Chryseobacterium potabilaquae</name>
    <dbReference type="NCBI Taxonomy" id="2675057"/>
    <lineage>
        <taxon>Bacteria</taxon>
        <taxon>Pseudomonadati</taxon>
        <taxon>Bacteroidota</taxon>
        <taxon>Flavobacteriia</taxon>
        <taxon>Flavobacteriales</taxon>
        <taxon>Weeksellaceae</taxon>
        <taxon>Chryseobacterium group</taxon>
        <taxon>Chryseobacterium</taxon>
    </lineage>
</organism>
<protein>
    <submittedName>
        <fullName evidence="2">Uncharacterized protein</fullName>
    </submittedName>
</protein>
<feature type="transmembrane region" description="Helical" evidence="1">
    <location>
        <begin position="21"/>
        <end position="47"/>
    </location>
</feature>
<sequence length="177" mass="20419">MDKHSKQSTQQNQTAQSKVKIFINIIVSTLVLISAILPFLNNIIGYFTDVNIQLDNNAGERRLDLDSSIYFLSIGLGYVLLSIAGILECAHKKTYYVVLISSYFHLITYVKFIFFNKNEISAIADIAIIIILIVIIFLIYWLNNYYNSIKKIDEFNNTTLNRFSILLNKHNKIKEDE</sequence>
<accession>A0A6N4XB37</accession>
<proteinExistence type="predicted"/>
<keyword evidence="3" id="KW-1185">Reference proteome</keyword>
<dbReference type="EMBL" id="CACVBR010000059">
    <property type="protein sequence ID" value="CAA7197511.1"/>
    <property type="molecule type" value="Genomic_DNA"/>
</dbReference>